<accession>A0A2W5MYQ7</accession>
<gene>
    <name evidence="1" type="ORF">DI551_05120</name>
</gene>
<evidence type="ECO:0000313" key="1">
    <source>
        <dbReference type="EMBL" id="PZQ46392.1"/>
    </source>
</evidence>
<dbReference type="EMBL" id="QFQB01000027">
    <property type="protein sequence ID" value="PZQ46392.1"/>
    <property type="molecule type" value="Genomic_DNA"/>
</dbReference>
<proteinExistence type="predicted"/>
<name>A0A2W5MYQ7_9BACT</name>
<dbReference type="AlphaFoldDB" id="A0A2W5MYQ7"/>
<dbReference type="Proteomes" id="UP000249417">
    <property type="component" value="Unassembled WGS sequence"/>
</dbReference>
<evidence type="ECO:0000313" key="2">
    <source>
        <dbReference type="Proteomes" id="UP000249417"/>
    </source>
</evidence>
<protein>
    <submittedName>
        <fullName evidence="1">Uncharacterized protein</fullName>
    </submittedName>
</protein>
<reference evidence="1 2" key="1">
    <citation type="submission" date="2017-08" db="EMBL/GenBank/DDBJ databases">
        <title>Infants hospitalized years apart are colonized by the same room-sourced microbial strains.</title>
        <authorList>
            <person name="Brooks B."/>
            <person name="Olm M.R."/>
            <person name="Firek B.A."/>
            <person name="Baker R."/>
            <person name="Thomas B.C."/>
            <person name="Morowitz M.J."/>
            <person name="Banfield J.F."/>
        </authorList>
    </citation>
    <scope>NUCLEOTIDE SEQUENCE [LARGE SCALE GENOMIC DNA]</scope>
    <source>
        <strain evidence="1">S2_005_002_R2_29</strain>
    </source>
</reference>
<sequence>MAFSPEPLADLRTTLAETIRHVGLTTHFLFGSQGVNAGLHTIADKIDGTVNGVDKSLSDRWQNALFKHAGLERPAEGELEISAETGKQLADTHNDWLDDASVHKLNGLTRIEAQKAVLDKIEAPKPSSTAGVAAGNWRPKF</sequence>
<organism evidence="1 2">
    <name type="scientific">Micavibrio aeruginosavorus</name>
    <dbReference type="NCBI Taxonomy" id="349221"/>
    <lineage>
        <taxon>Bacteria</taxon>
        <taxon>Pseudomonadati</taxon>
        <taxon>Bdellovibrionota</taxon>
        <taxon>Bdellovibrionia</taxon>
        <taxon>Bdellovibrionales</taxon>
        <taxon>Pseudobdellovibrionaceae</taxon>
        <taxon>Micavibrio</taxon>
    </lineage>
</organism>
<comment type="caution">
    <text evidence="1">The sequence shown here is derived from an EMBL/GenBank/DDBJ whole genome shotgun (WGS) entry which is preliminary data.</text>
</comment>